<feature type="active site" description="Proton donor" evidence="7">
    <location>
        <position position="91"/>
    </location>
</feature>
<dbReference type="NCBIfam" id="TIGR00114">
    <property type="entry name" value="lumazine-synth"/>
    <property type="match status" value="1"/>
</dbReference>
<organism evidence="8 9">
    <name type="scientific">Oceanisphaera profunda</name>
    <dbReference type="NCBI Taxonomy" id="1416627"/>
    <lineage>
        <taxon>Bacteria</taxon>
        <taxon>Pseudomonadati</taxon>
        <taxon>Pseudomonadota</taxon>
        <taxon>Gammaproteobacteria</taxon>
        <taxon>Aeromonadales</taxon>
        <taxon>Aeromonadaceae</taxon>
        <taxon>Oceanisphaera</taxon>
    </lineage>
</organism>
<keyword evidence="4 7" id="KW-0686">Riboflavin biosynthesis</keyword>
<dbReference type="Proteomes" id="UP000243937">
    <property type="component" value="Chromosome"/>
</dbReference>
<evidence type="ECO:0000256" key="6">
    <source>
        <dbReference type="ARBA" id="ARBA00048785"/>
    </source>
</evidence>
<comment type="subunit">
    <text evidence="7">Forms an icosahedral capsid composed of 60 subunits, arranged as a dodecamer of pentamers.</text>
</comment>
<dbReference type="RefSeq" id="WP_087037081.1">
    <property type="nucleotide sequence ID" value="NZ_CP021377.1"/>
</dbReference>
<dbReference type="SUPFAM" id="SSF52121">
    <property type="entry name" value="Lumazine synthase"/>
    <property type="match status" value="1"/>
</dbReference>
<dbReference type="HAMAP" id="MF_00178">
    <property type="entry name" value="Lumazine_synth"/>
    <property type="match status" value="1"/>
</dbReference>
<dbReference type="EMBL" id="CP021377">
    <property type="protein sequence ID" value="ART83003.1"/>
    <property type="molecule type" value="Genomic_DNA"/>
</dbReference>
<comment type="catalytic activity">
    <reaction evidence="6 7">
        <text>(2S)-2-hydroxy-3-oxobutyl phosphate + 5-amino-6-(D-ribitylamino)uracil = 6,7-dimethyl-8-(1-D-ribityl)lumazine + phosphate + 2 H2O + H(+)</text>
        <dbReference type="Rhea" id="RHEA:26152"/>
        <dbReference type="ChEBI" id="CHEBI:15377"/>
        <dbReference type="ChEBI" id="CHEBI:15378"/>
        <dbReference type="ChEBI" id="CHEBI:15934"/>
        <dbReference type="ChEBI" id="CHEBI:43474"/>
        <dbReference type="ChEBI" id="CHEBI:58201"/>
        <dbReference type="ChEBI" id="CHEBI:58830"/>
        <dbReference type="EC" id="2.5.1.78"/>
    </reaction>
</comment>
<dbReference type="OrthoDB" id="9797659at2"/>
<comment type="similarity">
    <text evidence="2 7">Belongs to the DMRL synthase family.</text>
</comment>
<sequence>MDQSLTKTNEFNVRNQRIAFIHASWHAEIVLNCLEGFRSQLAELGYDVDNIDVIAAPGAYEIPLQAKLLAKTGQYAAIACSGLVVDGGIYRHDFVAQTVCTALMQVQLETEVPVLTAILTPHHFHEHDEHKQYYSRHFVLKGQELAHAADGAMRMTAQAKALSQG</sequence>
<feature type="binding site" evidence="7">
    <location>
        <position position="25"/>
    </location>
    <ligand>
        <name>5-amino-6-(D-ribitylamino)uracil</name>
        <dbReference type="ChEBI" id="CHEBI:15934"/>
    </ligand>
</feature>
<evidence type="ECO:0000256" key="3">
    <source>
        <dbReference type="ARBA" id="ARBA00012664"/>
    </source>
</evidence>
<name>A0A1Y0D619_9GAMM</name>
<dbReference type="KEGG" id="opf:CBP31_10510"/>
<dbReference type="EC" id="2.5.1.78" evidence="3 7"/>
<dbReference type="NCBIfam" id="NF009084">
    <property type="entry name" value="PRK12419.1"/>
    <property type="match status" value="1"/>
</dbReference>
<evidence type="ECO:0000256" key="5">
    <source>
        <dbReference type="ARBA" id="ARBA00022679"/>
    </source>
</evidence>
<keyword evidence="9" id="KW-1185">Reference proteome</keyword>
<dbReference type="GO" id="GO:0005829">
    <property type="term" value="C:cytosol"/>
    <property type="evidence" value="ECO:0007669"/>
    <property type="project" value="TreeGrafter"/>
</dbReference>
<evidence type="ECO:0000256" key="7">
    <source>
        <dbReference type="HAMAP-Rule" id="MF_00178"/>
    </source>
</evidence>
<dbReference type="UniPathway" id="UPA00275">
    <property type="reaction ID" value="UER00404"/>
</dbReference>
<dbReference type="GO" id="GO:0000906">
    <property type="term" value="F:6,7-dimethyl-8-ribityllumazine synthase activity"/>
    <property type="evidence" value="ECO:0007669"/>
    <property type="project" value="UniProtKB-UniRule"/>
</dbReference>
<comment type="function">
    <text evidence="7">Catalyzes the formation of 6,7-dimethyl-8-ribityllumazine by condensation of 5-amino-6-(D-ribitylamino)uracil with 3,4-dihydroxy-2-butanone 4-phosphate. This is the penultimate step in the biosynthesis of riboflavin.</text>
</comment>
<evidence type="ECO:0000313" key="8">
    <source>
        <dbReference type="EMBL" id="ART83003.1"/>
    </source>
</evidence>
<reference evidence="8 9" key="1">
    <citation type="journal article" date="2014" name="Int. J. Syst. Evol. Microbiol.">
        <title>Oceanisphaera profunda sp. nov., a marine bacterium isolated from deep-sea sediment, and emended description of the genus Oceanisphaera.</title>
        <authorList>
            <person name="Xu Z."/>
            <person name="Zhang X.Y."/>
            <person name="Su H.N."/>
            <person name="Yu Z.C."/>
            <person name="Liu C."/>
            <person name="Li H."/>
            <person name="Chen X.L."/>
            <person name="Song X.Y."/>
            <person name="Xie B.B."/>
            <person name="Qin Q.L."/>
            <person name="Zhou B.C."/>
            <person name="Shi M."/>
            <person name="Huang Y."/>
            <person name="Zhang Y.Z."/>
        </authorList>
    </citation>
    <scope>NUCLEOTIDE SEQUENCE [LARGE SCALE GENOMIC DNA]</scope>
    <source>
        <strain evidence="8 9">SM1222</strain>
    </source>
</reference>
<dbReference type="InterPro" id="IPR036467">
    <property type="entry name" value="LS/RS_sf"/>
</dbReference>
<dbReference type="GO" id="GO:0009231">
    <property type="term" value="P:riboflavin biosynthetic process"/>
    <property type="evidence" value="ECO:0007669"/>
    <property type="project" value="UniProtKB-UniRule"/>
</dbReference>
<proteinExistence type="inferred from homology"/>
<feature type="binding site" evidence="7">
    <location>
        <begin position="59"/>
        <end position="61"/>
    </location>
    <ligand>
        <name>5-amino-6-(D-ribitylamino)uracil</name>
        <dbReference type="ChEBI" id="CHEBI:15934"/>
    </ligand>
</feature>
<gene>
    <name evidence="7" type="primary">ribH</name>
    <name evidence="8" type="ORF">CBP31_10510</name>
</gene>
<comment type="caution">
    <text evidence="7">Lacks conserved residue(s) required for the propagation of feature annotation.</text>
</comment>
<dbReference type="PANTHER" id="PTHR21058">
    <property type="entry name" value="6,7-DIMETHYL-8-RIBITYLLUMAZINE SYNTHASE DMRL SYNTHASE LUMAZINE SYNTHASE"/>
    <property type="match status" value="1"/>
</dbReference>
<feature type="binding site" evidence="7">
    <location>
        <begin position="83"/>
        <end position="85"/>
    </location>
    <ligand>
        <name>5-amino-6-(D-ribitylamino)uracil</name>
        <dbReference type="ChEBI" id="CHEBI:15934"/>
    </ligand>
</feature>
<dbReference type="InterPro" id="IPR002180">
    <property type="entry name" value="LS/RS"/>
</dbReference>
<protein>
    <recommendedName>
        <fullName evidence="3 7">6,7-dimethyl-8-ribityllumazine synthase</fullName>
        <shortName evidence="7">DMRL synthase</shortName>
        <shortName evidence="7">LS</shortName>
        <shortName evidence="7">Lumazine synthase</shortName>
        <ecNumber evidence="3 7">2.5.1.78</ecNumber>
    </recommendedName>
</protein>
<dbReference type="Pfam" id="PF00885">
    <property type="entry name" value="DMRL_synthase"/>
    <property type="match status" value="1"/>
</dbReference>
<evidence type="ECO:0000313" key="9">
    <source>
        <dbReference type="Proteomes" id="UP000243937"/>
    </source>
</evidence>
<accession>A0A1Y0D619</accession>
<feature type="binding site" evidence="7">
    <location>
        <position position="136"/>
    </location>
    <ligand>
        <name>(2S)-2-hydroxy-3-oxobutyl phosphate</name>
        <dbReference type="ChEBI" id="CHEBI:58830"/>
    </ligand>
</feature>
<comment type="pathway">
    <text evidence="1 7">Cofactor biosynthesis; riboflavin biosynthesis; riboflavin from 2-hydroxy-3-oxobutyl phosphate and 5-amino-6-(D-ribitylamino)uracil: step 1/2.</text>
</comment>
<evidence type="ECO:0000256" key="1">
    <source>
        <dbReference type="ARBA" id="ARBA00004917"/>
    </source>
</evidence>
<evidence type="ECO:0000256" key="2">
    <source>
        <dbReference type="ARBA" id="ARBA00007424"/>
    </source>
</evidence>
<dbReference type="PANTHER" id="PTHR21058:SF0">
    <property type="entry name" value="6,7-DIMETHYL-8-RIBITYLLUMAZINE SYNTHASE"/>
    <property type="match status" value="1"/>
</dbReference>
<dbReference type="Gene3D" id="3.40.50.960">
    <property type="entry name" value="Lumazine/riboflavin synthase"/>
    <property type="match status" value="1"/>
</dbReference>
<dbReference type="AlphaFoldDB" id="A0A1Y0D619"/>
<dbReference type="GO" id="GO:0009349">
    <property type="term" value="C:riboflavin synthase complex"/>
    <property type="evidence" value="ECO:0007669"/>
    <property type="project" value="UniProtKB-UniRule"/>
</dbReference>
<dbReference type="InterPro" id="IPR034964">
    <property type="entry name" value="LS"/>
</dbReference>
<evidence type="ECO:0000256" key="4">
    <source>
        <dbReference type="ARBA" id="ARBA00022619"/>
    </source>
</evidence>
<keyword evidence="5 7" id="KW-0808">Transferase</keyword>